<accession>A0AAF0DS16</accession>
<evidence type="ECO:0000313" key="2">
    <source>
        <dbReference type="EMBL" id="WFC94372.1"/>
    </source>
</evidence>
<dbReference type="PANTHER" id="PTHR47643:SF2">
    <property type="entry name" value="TPR DOMAIN PROTEIN (AFU_ORTHOLOGUE AFUA_5G12710)"/>
    <property type="match status" value="1"/>
</dbReference>
<dbReference type="Proteomes" id="UP001216638">
    <property type="component" value="Chromosome 1"/>
</dbReference>
<dbReference type="PROSITE" id="PS50280">
    <property type="entry name" value="SET"/>
    <property type="match status" value="1"/>
</dbReference>
<proteinExistence type="predicted"/>
<dbReference type="InterPro" id="IPR001214">
    <property type="entry name" value="SET_dom"/>
</dbReference>
<name>A0AAF0DS16_9BASI</name>
<dbReference type="PANTHER" id="PTHR47643">
    <property type="entry name" value="TPR DOMAIN PROTEIN (AFU_ORTHOLOGUE AFUA_5G12710)"/>
    <property type="match status" value="1"/>
</dbReference>
<dbReference type="InterPro" id="IPR053209">
    <property type="entry name" value="Gramillin-biosynth_MTr"/>
</dbReference>
<organism evidence="2 3">
    <name type="scientific">Malassezia brasiliensis</name>
    <dbReference type="NCBI Taxonomy" id="1821822"/>
    <lineage>
        <taxon>Eukaryota</taxon>
        <taxon>Fungi</taxon>
        <taxon>Dikarya</taxon>
        <taxon>Basidiomycota</taxon>
        <taxon>Ustilaginomycotina</taxon>
        <taxon>Malasseziomycetes</taxon>
        <taxon>Malasseziales</taxon>
        <taxon>Malasseziaceae</taxon>
        <taxon>Malassezia</taxon>
    </lineage>
</organism>
<feature type="domain" description="SET" evidence="1">
    <location>
        <begin position="437"/>
        <end position="639"/>
    </location>
</feature>
<evidence type="ECO:0000313" key="3">
    <source>
        <dbReference type="Proteomes" id="UP001216638"/>
    </source>
</evidence>
<evidence type="ECO:0000259" key="1">
    <source>
        <dbReference type="PROSITE" id="PS50280"/>
    </source>
</evidence>
<dbReference type="SUPFAM" id="SSF82199">
    <property type="entry name" value="SET domain"/>
    <property type="match status" value="1"/>
</dbReference>
<dbReference type="Gene3D" id="2.170.270.10">
    <property type="entry name" value="SET domain"/>
    <property type="match status" value="1"/>
</dbReference>
<sequence>MEELVRSLRNLGLAAPRGEQIVSLVDADPRTEKQLAQELAVPARVDAQDDEDSAAAMVDAALLSGATEAMLANYNRVLQQNVEALRQERAACDTPKQVKRVPLKALLAQQNAAIRRRDAEREAGTQGDRMYIPRQILDTEHTYYSTRPVTALTRIEFDELVAPKRFDGRYVIVRVASPLSLYVSCSFVGEFACGAALPISIAYFTPDLKLHGDELNAMLPEGTVLLIREPYLSTHYLGVGGPITSSKGITGIRVDTPSDVLVLDADDPLVTGLSWPTTRTPAAPAHWRQEGPLARAVQHQLAQPDAPPALVVPDVSREAVRATIRRFLAHDRPGAAWREWLAAERIGVWSPSGATGADDALMHADVLLALRSYADADAVLETVPLEERDAAWTQRKADATAALDFGQHGPTGATLERMFAATLADATPRFPYAEFHGPIEVADIPGAGRGLVLTRDVEPGELLLCCRALGSSYSADAACDGVPLLRVNIDNGVTSTTTQVLAATRCIHAVLDRPEWATAFLGLTAGPDVPYSSFVREPYPLRTRPLAGDAAIASGTQAPDVSAAYVNGVLRFNAFGPAATPAAASGNDPMSRSTMPHLLPAILNHACLPNVSSVFFGDMVTTRALHPLPRGTQIMHQYVQGELPYDTRQSLLAKHGFRCTCELCMLDERDGHEALHKRQELLATTLPPLVDRSRALLNNAALASADAHREVAEALEALAAALHATYDSARGALRPDVVDVLHRAAQHAAAYDVAHAMSLARAGAEATGAQLSAHGIARLPSVHLDGAIQCLLTLARVHADDAEECRAWVDAAVATHDAMIGGGAPLFVQRYDPGEYEVLQALV</sequence>
<dbReference type="InterPro" id="IPR046341">
    <property type="entry name" value="SET_dom_sf"/>
</dbReference>
<reference evidence="2" key="1">
    <citation type="submission" date="2023-03" db="EMBL/GenBank/DDBJ databases">
        <title>Mating type loci evolution in Malassezia.</title>
        <authorList>
            <person name="Coelho M.A."/>
        </authorList>
    </citation>
    <scope>NUCLEOTIDE SEQUENCE</scope>
    <source>
        <strain evidence="2">CBS 14135</strain>
    </source>
</reference>
<gene>
    <name evidence="2" type="ORF">MBRA1_001002</name>
</gene>
<dbReference type="EMBL" id="CP119951">
    <property type="protein sequence ID" value="WFC94372.1"/>
    <property type="molecule type" value="Genomic_DNA"/>
</dbReference>
<keyword evidence="3" id="KW-1185">Reference proteome</keyword>
<protein>
    <recommendedName>
        <fullName evidence="1">SET domain-containing protein</fullName>
    </recommendedName>
</protein>
<dbReference type="AlphaFoldDB" id="A0AAF0DS16"/>